<dbReference type="EMBL" id="GDID01006615">
    <property type="protein sequence ID" value="JAP89991.1"/>
    <property type="molecule type" value="Transcribed_RNA"/>
</dbReference>
<protein>
    <submittedName>
        <fullName evidence="2">Uncharacterized protein</fullName>
    </submittedName>
</protein>
<feature type="compositionally biased region" description="Polar residues" evidence="1">
    <location>
        <begin position="119"/>
        <end position="131"/>
    </location>
</feature>
<dbReference type="AlphaFoldDB" id="A0A146K301"/>
<name>A0A146K301_9EUKA</name>
<sequence>MTRQGFISDDENINVKDVKDIQKYKDHTYVLNQFATNFEQLDIVIKNHTTYQSFLGKEYISGIDLPIFKKPYYVFNDKQFTLQELIDKIENPIPVTKPQNLDQVINPKQVSEIEANLKNPIQSQPKPSTVKESLKQTDKNDFVDDEQVRDPRTTKSSVNKQPTEAPKEPQPNKAKKPKYPFSSTETPYVPESRSQDDVTLISTQGNFLLIDYEPKKLFFTNNMLSFDQQDDSVQIQNIEKLIESVDSQYIKFSFYSQKLKMLDKLEIDIYKFFDFLALHTNKKFVYVESDNSFLQEILANYNTDSVFTVLKRATFFTQYMQNYERLPTFERVDLVQTADELQQAINSQLKGVFDSETMQNLAQQWLLQQMLAKMEEQSVEAVQQLQLLPQGLKTEKIFQDLQSSQKFRVLEPFINNGTILVTLRFDLTPQKGICWVPNLFTFQQKISQKPDPQLFQKLSVDFSAPNLFILNKNQLEPRSNLKGEQLPLKGAFLLKPVFSEEVFKVQYKFDSNSVQFKVINQFFGLNLHEIADKLDSVIILVWFSVEIDQKLRIGDVQYLCDEKIQIKGTELKEVWEKFVE</sequence>
<accession>A0A146K301</accession>
<feature type="region of interest" description="Disordered" evidence="1">
    <location>
        <begin position="117"/>
        <end position="195"/>
    </location>
</feature>
<feature type="compositionally biased region" description="Basic and acidic residues" evidence="1">
    <location>
        <begin position="132"/>
        <end position="153"/>
    </location>
</feature>
<feature type="non-terminal residue" evidence="2">
    <location>
        <position position="1"/>
    </location>
</feature>
<evidence type="ECO:0000313" key="2">
    <source>
        <dbReference type="EMBL" id="JAP89991.1"/>
    </source>
</evidence>
<gene>
    <name evidence="2" type="ORF">TPC1_30514</name>
</gene>
<organism evidence="2">
    <name type="scientific">Trepomonas sp. PC1</name>
    <dbReference type="NCBI Taxonomy" id="1076344"/>
    <lineage>
        <taxon>Eukaryota</taxon>
        <taxon>Metamonada</taxon>
        <taxon>Diplomonadida</taxon>
        <taxon>Hexamitidae</taxon>
        <taxon>Hexamitinae</taxon>
        <taxon>Trepomonas</taxon>
    </lineage>
</organism>
<evidence type="ECO:0000256" key="1">
    <source>
        <dbReference type="SAM" id="MobiDB-lite"/>
    </source>
</evidence>
<proteinExistence type="predicted"/>
<reference evidence="2" key="1">
    <citation type="submission" date="2015-07" db="EMBL/GenBank/DDBJ databases">
        <title>Adaptation to a free-living lifestyle via gene acquisitions in the diplomonad Trepomonas sp. PC1.</title>
        <authorList>
            <person name="Xu F."/>
            <person name="Jerlstrom-Hultqvist J."/>
            <person name="Kolisko M."/>
            <person name="Simpson A.G.B."/>
            <person name="Roger A.J."/>
            <person name="Svard S.G."/>
            <person name="Andersson J.O."/>
        </authorList>
    </citation>
    <scope>NUCLEOTIDE SEQUENCE</scope>
    <source>
        <strain evidence="2">PC1</strain>
    </source>
</reference>